<evidence type="ECO:0000256" key="3">
    <source>
        <dbReference type="ARBA" id="ARBA00005830"/>
    </source>
</evidence>
<evidence type="ECO:0000256" key="2">
    <source>
        <dbReference type="ARBA" id="ARBA00005179"/>
    </source>
</evidence>
<name>A0A1L9T4I7_9EURO</name>
<dbReference type="AlphaFoldDB" id="A0A1L9T4I7"/>
<dbReference type="GO" id="GO:0046872">
    <property type="term" value="F:metal ion binding"/>
    <property type="evidence" value="ECO:0007669"/>
    <property type="project" value="UniProtKB-ARBA"/>
</dbReference>
<dbReference type="OrthoDB" id="445007at2759"/>
<dbReference type="STRING" id="1036612.A0A1L9T4I7"/>
<proteinExistence type="inferred from homology"/>
<dbReference type="PANTHER" id="PTHR20883">
    <property type="entry name" value="PHYTANOYL-COA DIOXYGENASE DOMAIN CONTAINING 1"/>
    <property type="match status" value="1"/>
</dbReference>
<gene>
    <name evidence="5" type="ORF">ASPSYDRAFT_61637</name>
</gene>
<dbReference type="PANTHER" id="PTHR20883:SF48">
    <property type="entry name" value="ECTOINE DIOXYGENASE"/>
    <property type="match status" value="1"/>
</dbReference>
<organism evidence="5 6">
    <name type="scientific">Aspergillus sydowii CBS 593.65</name>
    <dbReference type="NCBI Taxonomy" id="1036612"/>
    <lineage>
        <taxon>Eukaryota</taxon>
        <taxon>Fungi</taxon>
        <taxon>Dikarya</taxon>
        <taxon>Ascomycota</taxon>
        <taxon>Pezizomycotina</taxon>
        <taxon>Eurotiomycetes</taxon>
        <taxon>Eurotiomycetidae</taxon>
        <taxon>Eurotiales</taxon>
        <taxon>Aspergillaceae</taxon>
        <taxon>Aspergillus</taxon>
        <taxon>Aspergillus subgen. Nidulantes</taxon>
    </lineage>
</organism>
<dbReference type="Gene3D" id="2.60.120.620">
    <property type="entry name" value="q2cbj1_9rhob like domain"/>
    <property type="match status" value="1"/>
</dbReference>
<evidence type="ECO:0008006" key="7">
    <source>
        <dbReference type="Google" id="ProtNLM"/>
    </source>
</evidence>
<reference evidence="6" key="1">
    <citation type="journal article" date="2017" name="Genome Biol.">
        <title>Comparative genomics reveals high biological diversity and specific adaptations in the industrially and medically important fungal genus Aspergillus.</title>
        <authorList>
            <person name="de Vries R.P."/>
            <person name="Riley R."/>
            <person name="Wiebenga A."/>
            <person name="Aguilar-Osorio G."/>
            <person name="Amillis S."/>
            <person name="Uchima C.A."/>
            <person name="Anderluh G."/>
            <person name="Asadollahi M."/>
            <person name="Askin M."/>
            <person name="Barry K."/>
            <person name="Battaglia E."/>
            <person name="Bayram O."/>
            <person name="Benocci T."/>
            <person name="Braus-Stromeyer S.A."/>
            <person name="Caldana C."/>
            <person name="Canovas D."/>
            <person name="Cerqueira G.C."/>
            <person name="Chen F."/>
            <person name="Chen W."/>
            <person name="Choi C."/>
            <person name="Clum A."/>
            <person name="Dos Santos R.A."/>
            <person name="Damasio A.R."/>
            <person name="Diallinas G."/>
            <person name="Emri T."/>
            <person name="Fekete E."/>
            <person name="Flipphi M."/>
            <person name="Freyberg S."/>
            <person name="Gallo A."/>
            <person name="Gournas C."/>
            <person name="Habgood R."/>
            <person name="Hainaut M."/>
            <person name="Harispe M.L."/>
            <person name="Henrissat B."/>
            <person name="Hilden K.S."/>
            <person name="Hope R."/>
            <person name="Hossain A."/>
            <person name="Karabika E."/>
            <person name="Karaffa L."/>
            <person name="Karanyi Z."/>
            <person name="Krasevec N."/>
            <person name="Kuo A."/>
            <person name="Kusch H."/>
            <person name="LaButti K."/>
            <person name="Lagendijk E.L."/>
            <person name="Lapidus A."/>
            <person name="Levasseur A."/>
            <person name="Lindquist E."/>
            <person name="Lipzen A."/>
            <person name="Logrieco A.F."/>
            <person name="MacCabe A."/>
            <person name="Maekelae M.R."/>
            <person name="Malavazi I."/>
            <person name="Melin P."/>
            <person name="Meyer V."/>
            <person name="Mielnichuk N."/>
            <person name="Miskei M."/>
            <person name="Molnar A.P."/>
            <person name="Mule G."/>
            <person name="Ngan C.Y."/>
            <person name="Orejas M."/>
            <person name="Orosz E."/>
            <person name="Ouedraogo J.P."/>
            <person name="Overkamp K.M."/>
            <person name="Park H.-S."/>
            <person name="Perrone G."/>
            <person name="Piumi F."/>
            <person name="Punt P.J."/>
            <person name="Ram A.F."/>
            <person name="Ramon A."/>
            <person name="Rauscher S."/>
            <person name="Record E."/>
            <person name="Riano-Pachon D.M."/>
            <person name="Robert V."/>
            <person name="Roehrig J."/>
            <person name="Ruller R."/>
            <person name="Salamov A."/>
            <person name="Salih N.S."/>
            <person name="Samson R.A."/>
            <person name="Sandor E."/>
            <person name="Sanguinetti M."/>
            <person name="Schuetze T."/>
            <person name="Sepcic K."/>
            <person name="Shelest E."/>
            <person name="Sherlock G."/>
            <person name="Sophianopoulou V."/>
            <person name="Squina F.M."/>
            <person name="Sun H."/>
            <person name="Susca A."/>
            <person name="Todd R.B."/>
            <person name="Tsang A."/>
            <person name="Unkles S.E."/>
            <person name="van de Wiele N."/>
            <person name="van Rossen-Uffink D."/>
            <person name="Oliveira J.V."/>
            <person name="Vesth T.C."/>
            <person name="Visser J."/>
            <person name="Yu J.-H."/>
            <person name="Zhou M."/>
            <person name="Andersen M.R."/>
            <person name="Archer D.B."/>
            <person name="Baker S.E."/>
            <person name="Benoit I."/>
            <person name="Brakhage A.A."/>
            <person name="Braus G.H."/>
            <person name="Fischer R."/>
            <person name="Frisvad J.C."/>
            <person name="Goldman G.H."/>
            <person name="Houbraken J."/>
            <person name="Oakley B."/>
            <person name="Pocsi I."/>
            <person name="Scazzocchio C."/>
            <person name="Seiboth B."/>
            <person name="vanKuyk P.A."/>
            <person name="Wortman J."/>
            <person name="Dyer P.S."/>
            <person name="Grigoriev I.V."/>
        </authorList>
    </citation>
    <scope>NUCLEOTIDE SEQUENCE [LARGE SCALE GENOMIC DNA]</scope>
    <source>
        <strain evidence="6">CBS 593.65</strain>
    </source>
</reference>
<evidence type="ECO:0000256" key="4">
    <source>
        <dbReference type="ARBA" id="ARBA00023004"/>
    </source>
</evidence>
<dbReference type="Pfam" id="PF05721">
    <property type="entry name" value="PhyH"/>
    <property type="match status" value="1"/>
</dbReference>
<keyword evidence="6" id="KW-1185">Reference proteome</keyword>
<dbReference type="RefSeq" id="XP_040698166.1">
    <property type="nucleotide sequence ID" value="XM_040850015.1"/>
</dbReference>
<comment type="cofactor">
    <cofactor evidence="1">
        <name>Fe cation</name>
        <dbReference type="ChEBI" id="CHEBI:24875"/>
    </cofactor>
</comment>
<dbReference type="Proteomes" id="UP000184356">
    <property type="component" value="Unassembled WGS sequence"/>
</dbReference>
<dbReference type="EMBL" id="KV878595">
    <property type="protein sequence ID" value="OJJ54360.1"/>
    <property type="molecule type" value="Genomic_DNA"/>
</dbReference>
<dbReference type="GO" id="GO:0016491">
    <property type="term" value="F:oxidoreductase activity"/>
    <property type="evidence" value="ECO:0007669"/>
    <property type="project" value="UniProtKB-ARBA"/>
</dbReference>
<evidence type="ECO:0000256" key="1">
    <source>
        <dbReference type="ARBA" id="ARBA00001962"/>
    </source>
</evidence>
<comment type="pathway">
    <text evidence="2">Secondary metabolite biosynthesis.</text>
</comment>
<evidence type="ECO:0000313" key="6">
    <source>
        <dbReference type="Proteomes" id="UP000184356"/>
    </source>
</evidence>
<dbReference type="VEuPathDB" id="FungiDB:ASPSYDRAFT_61637"/>
<dbReference type="SUPFAM" id="SSF51197">
    <property type="entry name" value="Clavaminate synthase-like"/>
    <property type="match status" value="1"/>
</dbReference>
<accession>A0A1L9T4I7</accession>
<dbReference type="InterPro" id="IPR008775">
    <property type="entry name" value="Phytyl_CoA_dOase-like"/>
</dbReference>
<evidence type="ECO:0000313" key="5">
    <source>
        <dbReference type="EMBL" id="OJJ54360.1"/>
    </source>
</evidence>
<protein>
    <recommendedName>
        <fullName evidence="7">Fe2OG dioxygenase domain-containing protein</fullName>
    </recommendedName>
</protein>
<sequence length="277" mass="31512">MENSHYPLSSEQIASYQEDGFLLVREFFNTQETRNLQEWAQEVHDLPRTPDASYMPYEEVNAQGKRVLCRTENYANSHSGFNSFLRGERVLSVLQQLATEEMLLFKEKINYKLAGSGGFSPHIDANAYTHVKDIKHLTVLAAVDEMNSANGGLDVVKGSHRMSVPLGEDRCIDPAWVETQEWTSCDLNPGDILVFGSYLAHRSGANLSSNDRRAVYATYNRQAEGDLHDQYYEDRRKLWPATHMRKEGETYEEGRMRYGYGSPMLTVEGKEQQGIVA</sequence>
<comment type="similarity">
    <text evidence="3">Belongs to the PhyH family.</text>
</comment>
<keyword evidence="4" id="KW-0408">Iron</keyword>
<dbReference type="GeneID" id="63766088"/>